<dbReference type="SUPFAM" id="SSF49344">
    <property type="entry name" value="CBD9-like"/>
    <property type="match status" value="1"/>
</dbReference>
<dbReference type="InterPro" id="IPR045670">
    <property type="entry name" value="DUF5916"/>
</dbReference>
<accession>A0A2S1L9K0</accession>
<dbReference type="GO" id="GO:0016787">
    <property type="term" value="F:hydrolase activity"/>
    <property type="evidence" value="ECO:0007669"/>
    <property type="project" value="UniProtKB-KW"/>
</dbReference>
<dbReference type="Gene3D" id="2.60.40.1190">
    <property type="match status" value="1"/>
</dbReference>
<feature type="domain" description="DUF5916" evidence="1">
    <location>
        <begin position="230"/>
        <end position="801"/>
    </location>
</feature>
<protein>
    <submittedName>
        <fullName evidence="2">Hydrolase</fullName>
    </submittedName>
</protein>
<evidence type="ECO:0000313" key="2">
    <source>
        <dbReference type="EMBL" id="AWG20246.1"/>
    </source>
</evidence>
<dbReference type="AlphaFoldDB" id="A0A2S1L9K0"/>
<sequence>MTKYPYLLLFFYLLIPTETYSQKKTLLSQKKDSKTIYDSDTTSIERYKNPYIATDFVMFEPDNGKAIPNEKRTEVKVDHDNVALYITAKIYDNEPTKILKEITTRDIFGASDHFAVYINGFNDGQQDYRFYVSAAGVQMDCIATKDEEDFTWDAIWHSKVKMTDYGWSVEMKIPYAAIRFSNVKNKTWGLNFMREIKRNVQKYTWNYIDTKIENPITQNGLLEGINEITPPTRLFFIPYTSAYYQEDRIASDRTFKAGLDIKYGINDAFTLDAILVPDFGQTKFDNAILNLTPFEQTLTENRPFFTEGTNLFSNGNLFYSRRIGGSPITDYYTLEEQIGATEEISNYPTTVNLINAVKVSGRTKSGLGIGVLNAITKKTDATIHDVATDSYREEMVQPLTNYNIISLDQRFRQNSSISLINTNTIRNGNYRDANVSSLLFDLNTKSNSYNLFGNYNFSTVKDVEDYNGYQSALGFAKTSGRYRYKISGDYYSKNYDTNDLSQLFYSNYTSLNLQGSYRIVNPTKIFNSFKAYQYVNYEFENTTHKKQLSIYTTLLKASTLQNDAFEFYFQVSPETTYDFYEPRVAGRYVAVPGYVNTVFNFTSNPNRPFSYVIQPSITNFSETDRLVYDLYLSAKYIINPKLSFSLISEIQTKKNDKGFATIDNDDILFGKRSRTFLQNDLAGKYAITNRMSLNLTARYYWSFSDIHQFQTLQSDGSLIDNTTYTTNKNRNFNSWNFDLAYSWWFAPGSEISVLYRNYVQLSNNGVEVEKKLNKNFTNVFDGNLTNIISIRLRYFIDYNSLVK</sequence>
<gene>
    <name evidence="2" type="ORF">FFWV33_01245</name>
</gene>
<dbReference type="EMBL" id="CP020918">
    <property type="protein sequence ID" value="AWG20246.1"/>
    <property type="molecule type" value="Genomic_DNA"/>
</dbReference>
<keyword evidence="2" id="KW-0378">Hydrolase</keyword>
<organism evidence="2 3">
    <name type="scientific">Flavobacterium faecale</name>
    <dbReference type="NCBI Taxonomy" id="1355330"/>
    <lineage>
        <taxon>Bacteria</taxon>
        <taxon>Pseudomonadati</taxon>
        <taxon>Bacteroidota</taxon>
        <taxon>Flavobacteriia</taxon>
        <taxon>Flavobacteriales</taxon>
        <taxon>Flavobacteriaceae</taxon>
        <taxon>Flavobacterium</taxon>
    </lineage>
</organism>
<dbReference type="RefSeq" id="WP_108739212.1">
    <property type="nucleotide sequence ID" value="NZ_CP020918.1"/>
</dbReference>
<name>A0A2S1L9K0_9FLAO</name>
<proteinExistence type="predicted"/>
<keyword evidence="3" id="KW-1185">Reference proteome</keyword>
<dbReference type="KEGG" id="ffa:FFWV33_01245"/>
<evidence type="ECO:0000313" key="3">
    <source>
        <dbReference type="Proteomes" id="UP000244527"/>
    </source>
</evidence>
<dbReference type="Proteomes" id="UP000244527">
    <property type="component" value="Chromosome"/>
</dbReference>
<dbReference type="Pfam" id="PF19313">
    <property type="entry name" value="DUF5916"/>
    <property type="match status" value="1"/>
</dbReference>
<dbReference type="OrthoDB" id="9786766at2"/>
<reference evidence="2 3" key="1">
    <citation type="submission" date="2017-04" db="EMBL/GenBank/DDBJ databases">
        <title>Compelte genome sequence of WV33.</title>
        <authorList>
            <person name="Lee P.C."/>
        </authorList>
    </citation>
    <scope>NUCLEOTIDE SEQUENCE [LARGE SCALE GENOMIC DNA]</scope>
    <source>
        <strain evidence="2 3">WV33</strain>
    </source>
</reference>
<evidence type="ECO:0000259" key="1">
    <source>
        <dbReference type="Pfam" id="PF19313"/>
    </source>
</evidence>
<dbReference type="CDD" id="cd09618">
    <property type="entry name" value="CBM9_like_2"/>
    <property type="match status" value="1"/>
</dbReference>